<dbReference type="Proteomes" id="UP000050515">
    <property type="component" value="Unassembled WGS sequence"/>
</dbReference>
<gene>
    <name evidence="1" type="ORF">SE19_06450</name>
</gene>
<dbReference type="GeneID" id="84221272"/>
<reference evidence="1 2" key="1">
    <citation type="submission" date="2015-09" db="EMBL/GenBank/DDBJ databases">
        <title>Draft genome sequence of Acidiplasma aeolicum DSM 18409.</title>
        <authorList>
            <person name="Hemp J."/>
        </authorList>
    </citation>
    <scope>NUCLEOTIDE SEQUENCE [LARGE SCALE GENOMIC DNA]</scope>
    <source>
        <strain evidence="1 2">V</strain>
    </source>
</reference>
<evidence type="ECO:0000313" key="2">
    <source>
        <dbReference type="Proteomes" id="UP000050515"/>
    </source>
</evidence>
<comment type="caution">
    <text evidence="1">The sequence shown here is derived from an EMBL/GenBank/DDBJ whole genome shotgun (WGS) entry which is preliminary data.</text>
</comment>
<organism evidence="1 2">
    <name type="scientific">Acidiplasma aeolicum</name>
    <dbReference type="NCBI Taxonomy" id="507754"/>
    <lineage>
        <taxon>Archaea</taxon>
        <taxon>Methanobacteriati</taxon>
        <taxon>Thermoplasmatota</taxon>
        <taxon>Thermoplasmata</taxon>
        <taxon>Thermoplasmatales</taxon>
        <taxon>Ferroplasmaceae</taxon>
        <taxon>Acidiplasma</taxon>
    </lineage>
</organism>
<dbReference type="AlphaFoldDB" id="A0A0P9D1K4"/>
<evidence type="ECO:0000313" key="1">
    <source>
        <dbReference type="EMBL" id="KPV46232.1"/>
    </source>
</evidence>
<dbReference type="RefSeq" id="WP_048102367.1">
    <property type="nucleotide sequence ID" value="NZ_LJCQ01000277.1"/>
</dbReference>
<dbReference type="EMBL" id="LJCQ01000277">
    <property type="protein sequence ID" value="KPV46232.1"/>
    <property type="molecule type" value="Genomic_DNA"/>
</dbReference>
<dbReference type="PATRIC" id="fig|507754.4.peg.1952"/>
<sequence length="283" mass="31238">MRPRTFKIIVISVALILIIPASVLAFNYYKEEKKLDSKNPFDYIPSNSTAVATVNQNNSTFYIYDVHGSLGIIANISYNILPSNSTRIFSPSGTSTYASMLKNITVETMVMQQTTVYEVKNLDIGQIISGIAKTNLTALISNESTNVYVYTILNTYVVMGEKEAINDSLYSHIHNYTAKPIEKYLNMNINSSIYYNLSSSGIGASYMTLNITENKTLINMHFNSSTDALIFDLALNAALRAKSNVTSVLGRPTVISSGNNLIIKYNKGFSDIGILIKALNIKS</sequence>
<protein>
    <submittedName>
        <fullName evidence="1">Uncharacterized protein</fullName>
    </submittedName>
</protein>
<proteinExistence type="predicted"/>
<name>A0A0P9D1K4_9ARCH</name>
<accession>A0A0P9D1K4</accession>